<dbReference type="InterPro" id="IPR001901">
    <property type="entry name" value="Translocase_SecE/Sec61-g"/>
</dbReference>
<reference evidence="11" key="4">
    <citation type="submission" date="2021-02" db="EMBL/GenBank/DDBJ databases">
        <authorList>
            <person name="Dover N."/>
            <person name="Barash J.R."/>
            <person name="Bell J.M."/>
            <person name="Sylvester M.D."/>
            <person name="Arnon S."/>
        </authorList>
    </citation>
    <scope>NUCLEOTIDE SEQUENCE</scope>
    <source>
        <strain evidence="11">IBCA10-7060</strain>
    </source>
</reference>
<dbReference type="Proteomes" id="UP000663464">
    <property type="component" value="Chromosome"/>
</dbReference>
<dbReference type="Proteomes" id="UP000473887">
    <property type="component" value="Unassembled WGS sequence"/>
</dbReference>
<proteinExistence type="inferred from homology"/>
<dbReference type="EMBL" id="CP069280">
    <property type="protein sequence ID" value="QRI53434.1"/>
    <property type="molecule type" value="Genomic_DNA"/>
</dbReference>
<organism evidence="9 12">
    <name type="scientific">Clostridium botulinum</name>
    <dbReference type="NCBI Taxonomy" id="1491"/>
    <lineage>
        <taxon>Bacteria</taxon>
        <taxon>Bacillati</taxon>
        <taxon>Bacillota</taxon>
        <taxon>Clostridia</taxon>
        <taxon>Eubacteriales</taxon>
        <taxon>Clostridiaceae</taxon>
        <taxon>Clostridium</taxon>
    </lineage>
</organism>
<protein>
    <recommendedName>
        <fullName evidence="8">Protein translocase subunit SecE</fullName>
    </recommendedName>
</protein>
<dbReference type="Pfam" id="PF00584">
    <property type="entry name" value="SecE"/>
    <property type="match status" value="1"/>
</dbReference>
<dbReference type="AlphaFoldDB" id="A0A0A2HHQ7"/>
<accession>A0A0A2HHQ7</accession>
<dbReference type="GO" id="GO:0043952">
    <property type="term" value="P:protein transport by the Sec complex"/>
    <property type="evidence" value="ECO:0007669"/>
    <property type="project" value="UniProtKB-UniRule"/>
</dbReference>
<dbReference type="GO" id="GO:0065002">
    <property type="term" value="P:intracellular protein transmembrane transport"/>
    <property type="evidence" value="ECO:0007669"/>
    <property type="project" value="UniProtKB-UniRule"/>
</dbReference>
<dbReference type="OMA" id="ETHRITW"/>
<evidence type="ECO:0000313" key="11">
    <source>
        <dbReference type="EMBL" id="QRI53434.1"/>
    </source>
</evidence>
<reference evidence="10 13" key="3">
    <citation type="submission" date="2019-04" db="EMBL/GenBank/DDBJ databases">
        <title>Genome sequencing of Clostridium botulinum Groups I-IV and Clostridium butyricum.</title>
        <authorList>
            <person name="Brunt J."/>
            <person name="Van Vliet A.H.M."/>
            <person name="Stringer S.C."/>
            <person name="Carter A.T."/>
            <person name="Peck M.W."/>
        </authorList>
    </citation>
    <scope>NUCLEOTIDE SEQUENCE [LARGE SCALE GENOMIC DNA]</scope>
    <source>
        <strain evidence="10 13">IFR 15/034</strain>
    </source>
</reference>
<name>A0A0A2HHQ7_CLOBO</name>
<keyword evidence="4 8" id="KW-0653">Protein transport</keyword>
<evidence type="ECO:0000256" key="4">
    <source>
        <dbReference type="ARBA" id="ARBA00022927"/>
    </source>
</evidence>
<comment type="function">
    <text evidence="8">Essential subunit of the Sec protein translocation channel SecYEG. Clamps together the 2 halves of SecY. May contact the channel plug during translocation.</text>
</comment>
<keyword evidence="6 8" id="KW-0811">Translocation</keyword>
<evidence type="ECO:0000313" key="12">
    <source>
        <dbReference type="Proteomes" id="UP000473887"/>
    </source>
</evidence>
<dbReference type="EMBL" id="SGKC01000001">
    <property type="protein sequence ID" value="NEZ90575.1"/>
    <property type="molecule type" value="Genomic_DNA"/>
</dbReference>
<feature type="transmembrane region" description="Helical" evidence="8">
    <location>
        <begin position="47"/>
        <end position="65"/>
    </location>
</feature>
<keyword evidence="5 8" id="KW-1133">Transmembrane helix</keyword>
<keyword evidence="2 8" id="KW-0813">Transport</keyword>
<dbReference type="InterPro" id="IPR005807">
    <property type="entry name" value="SecE_bac"/>
</dbReference>
<dbReference type="HAMAP" id="MF_00422">
    <property type="entry name" value="SecE"/>
    <property type="match status" value="1"/>
</dbReference>
<evidence type="ECO:0000313" key="14">
    <source>
        <dbReference type="Proteomes" id="UP000663464"/>
    </source>
</evidence>
<comment type="subunit">
    <text evidence="8">Component of the Sec protein translocase complex. Heterotrimer consisting of SecY, SecE and SecG subunits. The heterotrimers can form oligomers, although 1 heterotrimer is thought to be able to translocate proteins. Interacts with the ribosome. Interacts with SecDF, and other proteins may be involved. Interacts with SecA.</text>
</comment>
<dbReference type="GO" id="GO:0008320">
    <property type="term" value="F:protein transmembrane transporter activity"/>
    <property type="evidence" value="ECO:0007669"/>
    <property type="project" value="UniProtKB-UniRule"/>
</dbReference>
<comment type="subcellular location">
    <subcellularLocation>
        <location evidence="8">Cell membrane</location>
        <topology evidence="8">Single-pass membrane protein</topology>
    </subcellularLocation>
    <subcellularLocation>
        <location evidence="1">Membrane</location>
    </subcellularLocation>
</comment>
<keyword evidence="3 8" id="KW-0812">Transmembrane</keyword>
<keyword evidence="7 8" id="KW-0472">Membrane</keyword>
<comment type="similarity">
    <text evidence="8">Belongs to the SecE/SEC61-gamma family.</text>
</comment>
<dbReference type="GO" id="GO:0009306">
    <property type="term" value="P:protein secretion"/>
    <property type="evidence" value="ECO:0007669"/>
    <property type="project" value="UniProtKB-UniRule"/>
</dbReference>
<evidence type="ECO:0000313" key="10">
    <source>
        <dbReference type="EMBL" id="NFI22550.1"/>
    </source>
</evidence>
<dbReference type="InterPro" id="IPR038379">
    <property type="entry name" value="SecE_sf"/>
</dbReference>
<sequence length="75" mass="8665">MATNKTTNNIASANNKGLSGFFRDLKFEFKRITWAPKKDVKKATETVLIFCFVYMVIVGVFDYGFNNLFKLIFKL</sequence>
<evidence type="ECO:0000256" key="1">
    <source>
        <dbReference type="ARBA" id="ARBA00004370"/>
    </source>
</evidence>
<evidence type="ECO:0000256" key="3">
    <source>
        <dbReference type="ARBA" id="ARBA00022692"/>
    </source>
</evidence>
<gene>
    <name evidence="8 9" type="primary">secE</name>
    <name evidence="9" type="ORF">EXM69_01055</name>
    <name evidence="10" type="ORF">FC964_14485</name>
    <name evidence="11" type="ORF">JQS73_18875</name>
</gene>
<dbReference type="EMBL" id="SWRJ01000004">
    <property type="protein sequence ID" value="NFI22550.1"/>
    <property type="molecule type" value="Genomic_DNA"/>
</dbReference>
<evidence type="ECO:0000256" key="2">
    <source>
        <dbReference type="ARBA" id="ARBA00022448"/>
    </source>
</evidence>
<dbReference type="NCBIfam" id="TIGR00964">
    <property type="entry name" value="secE_bact"/>
    <property type="match status" value="1"/>
</dbReference>
<dbReference type="RefSeq" id="WP_012720744.1">
    <property type="nucleotide sequence ID" value="NZ_AP025140.1"/>
</dbReference>
<reference evidence="9 12" key="2">
    <citation type="submission" date="2019-02" db="EMBL/GenBank/DDBJ databases">
        <title>Genome sequencing of Clostridium botulinum clinical isolates.</title>
        <authorList>
            <person name="Brunt J."/>
            <person name="Van Vliet A.H.M."/>
            <person name="Stringer S.C."/>
            <person name="Grant K.A."/>
            <person name="Carter A.C."/>
            <person name="Peck M.W."/>
        </authorList>
    </citation>
    <scope>NUCLEOTIDE SEQUENCE [LARGE SCALE GENOMIC DNA]</scope>
    <source>
        <strain evidence="9 12">H142660711</strain>
    </source>
</reference>
<keyword evidence="8" id="KW-1003">Cell membrane</keyword>
<dbReference type="Proteomes" id="UP000482543">
    <property type="component" value="Unassembled WGS sequence"/>
</dbReference>
<dbReference type="Gene3D" id="1.20.5.1030">
    <property type="entry name" value="Preprotein translocase secy subunit"/>
    <property type="match status" value="1"/>
</dbReference>
<evidence type="ECO:0000256" key="8">
    <source>
        <dbReference type="HAMAP-Rule" id="MF_00422"/>
    </source>
</evidence>
<evidence type="ECO:0000256" key="7">
    <source>
        <dbReference type="ARBA" id="ARBA00023136"/>
    </source>
</evidence>
<evidence type="ECO:0000256" key="5">
    <source>
        <dbReference type="ARBA" id="ARBA00022989"/>
    </source>
</evidence>
<evidence type="ECO:0000313" key="9">
    <source>
        <dbReference type="EMBL" id="NEZ90575.1"/>
    </source>
</evidence>
<dbReference type="GO" id="GO:0005886">
    <property type="term" value="C:plasma membrane"/>
    <property type="evidence" value="ECO:0007669"/>
    <property type="project" value="UniProtKB-SubCell"/>
</dbReference>
<dbReference type="GO" id="GO:0006605">
    <property type="term" value="P:protein targeting"/>
    <property type="evidence" value="ECO:0007669"/>
    <property type="project" value="UniProtKB-UniRule"/>
</dbReference>
<reference evidence="11 14" key="1">
    <citation type="journal article" date="2014" name="J. Infect. Dis.">
        <title>Molecular characterization of a novel botulinum neurotoxin type H gene.</title>
        <authorList>
            <person name="Dover N."/>
            <person name="Barash J.R."/>
            <person name="Hill K.K."/>
            <person name="Xie G."/>
            <person name="Arnon S.S."/>
        </authorList>
    </citation>
    <scope>NUCLEOTIDE SEQUENCE [LARGE SCALE GENOMIC DNA]</scope>
    <source>
        <strain evidence="11 14">IBCA10-7060</strain>
    </source>
</reference>
<evidence type="ECO:0000256" key="6">
    <source>
        <dbReference type="ARBA" id="ARBA00023010"/>
    </source>
</evidence>
<evidence type="ECO:0000313" key="13">
    <source>
        <dbReference type="Proteomes" id="UP000482543"/>
    </source>
</evidence>